<proteinExistence type="predicted"/>
<dbReference type="AlphaFoldDB" id="A0A3S5CYE1"/>
<dbReference type="EMBL" id="UWOC01000142">
    <property type="protein sequence ID" value="VCU09190.1"/>
    <property type="molecule type" value="Genomic_DNA"/>
</dbReference>
<gene>
    <name evidence="1" type="ORF">RHODGE_RHODGE_02362</name>
</gene>
<reference evidence="2" key="1">
    <citation type="submission" date="2018-10" db="EMBL/GenBank/DDBJ databases">
        <authorList>
            <person name="Peiro R."/>
            <person name="Begona"/>
            <person name="Cbmso G."/>
            <person name="Lopez M."/>
            <person name="Gonzalez S."/>
            <person name="Sacristan E."/>
            <person name="Castillo E."/>
        </authorList>
    </citation>
    <scope>NUCLEOTIDE SEQUENCE [LARGE SCALE GENOMIC DNA]</scope>
</reference>
<evidence type="ECO:0000313" key="1">
    <source>
        <dbReference type="EMBL" id="VCU09190.1"/>
    </source>
</evidence>
<name>A0A3S5CYE1_9BRAD</name>
<dbReference type="RefSeq" id="WP_129609136.1">
    <property type="nucleotide sequence ID" value="NZ_UWOC01000142.1"/>
</dbReference>
<dbReference type="OrthoDB" id="8140268at2"/>
<organism evidence="1 2">
    <name type="scientific">Rhodoplanes serenus</name>
    <dbReference type="NCBI Taxonomy" id="200615"/>
    <lineage>
        <taxon>Bacteria</taxon>
        <taxon>Pseudomonadati</taxon>
        <taxon>Pseudomonadota</taxon>
        <taxon>Alphaproteobacteria</taxon>
        <taxon>Hyphomicrobiales</taxon>
        <taxon>Nitrobacteraceae</taxon>
        <taxon>Rhodoplanes</taxon>
    </lineage>
</organism>
<keyword evidence="2" id="KW-1185">Reference proteome</keyword>
<evidence type="ECO:0000313" key="2">
    <source>
        <dbReference type="Proteomes" id="UP000289200"/>
    </source>
</evidence>
<protein>
    <submittedName>
        <fullName evidence="1">Uncharacterized protein</fullName>
    </submittedName>
</protein>
<accession>A0A3S5CYE1</accession>
<sequence>MLDRVTSSIDHGDDDLAWMSTAELKARLLAAVEGRHDAKQGDKLKLFDQELAPLFAALARRNPTPRVEDQVVAVQGVWTPVWSTIPFHDAIPGRVFDQSYQIFRNDGFYANIAHHAPGRNGGLLERLRSVLAGCNLMIIQHYEIADGRWLIENIGIEVAVVRADRGLDIPAAEAWFADVMARKGRRYQEAADFGAPDLSQLDAAAAKKLGKTFKAKPVMENIYMDADLRLITSRREANQRPSYTIGVRRM</sequence>
<dbReference type="Proteomes" id="UP000289200">
    <property type="component" value="Unassembled WGS sequence"/>
</dbReference>
<comment type="caution">
    <text evidence="1">The sequence shown here is derived from an EMBL/GenBank/DDBJ whole genome shotgun (WGS) entry which is preliminary data.</text>
</comment>